<keyword evidence="2" id="KW-1185">Reference proteome</keyword>
<reference evidence="2" key="1">
    <citation type="journal article" date="2022" name="Mol. Ecol. Resour.">
        <title>The genomes of chicory, endive, great burdock and yacon provide insights into Asteraceae palaeo-polyploidization history and plant inulin production.</title>
        <authorList>
            <person name="Fan W."/>
            <person name="Wang S."/>
            <person name="Wang H."/>
            <person name="Wang A."/>
            <person name="Jiang F."/>
            <person name="Liu H."/>
            <person name="Zhao H."/>
            <person name="Xu D."/>
            <person name="Zhang Y."/>
        </authorList>
    </citation>
    <scope>NUCLEOTIDE SEQUENCE [LARGE SCALE GENOMIC DNA]</scope>
    <source>
        <strain evidence="2">cv. Yunnan</strain>
    </source>
</reference>
<dbReference type="Proteomes" id="UP001056120">
    <property type="component" value="Linkage Group LG19"/>
</dbReference>
<evidence type="ECO:0000313" key="2">
    <source>
        <dbReference type="Proteomes" id="UP001056120"/>
    </source>
</evidence>
<comment type="caution">
    <text evidence="1">The sequence shown here is derived from an EMBL/GenBank/DDBJ whole genome shotgun (WGS) entry which is preliminary data.</text>
</comment>
<dbReference type="EMBL" id="CM042036">
    <property type="protein sequence ID" value="KAI3745225.1"/>
    <property type="molecule type" value="Genomic_DNA"/>
</dbReference>
<protein>
    <submittedName>
        <fullName evidence="1">Uncharacterized protein</fullName>
    </submittedName>
</protein>
<proteinExistence type="predicted"/>
<gene>
    <name evidence="1" type="ORF">L1987_58333</name>
</gene>
<accession>A0ACB9DFM3</accession>
<reference evidence="1 2" key="2">
    <citation type="journal article" date="2022" name="Mol. Ecol. Resour.">
        <title>The genomes of chicory, endive, great burdock and yacon provide insights into Asteraceae paleo-polyploidization history and plant inulin production.</title>
        <authorList>
            <person name="Fan W."/>
            <person name="Wang S."/>
            <person name="Wang H."/>
            <person name="Wang A."/>
            <person name="Jiang F."/>
            <person name="Liu H."/>
            <person name="Zhao H."/>
            <person name="Xu D."/>
            <person name="Zhang Y."/>
        </authorList>
    </citation>
    <scope>NUCLEOTIDE SEQUENCE [LARGE SCALE GENOMIC DNA]</scope>
    <source>
        <strain evidence="2">cv. Yunnan</strain>
        <tissue evidence="1">Leaves</tissue>
    </source>
</reference>
<evidence type="ECO:0000313" key="1">
    <source>
        <dbReference type="EMBL" id="KAI3745225.1"/>
    </source>
</evidence>
<name>A0ACB9DFM3_9ASTR</name>
<organism evidence="1 2">
    <name type="scientific">Smallanthus sonchifolius</name>
    <dbReference type="NCBI Taxonomy" id="185202"/>
    <lineage>
        <taxon>Eukaryota</taxon>
        <taxon>Viridiplantae</taxon>
        <taxon>Streptophyta</taxon>
        <taxon>Embryophyta</taxon>
        <taxon>Tracheophyta</taxon>
        <taxon>Spermatophyta</taxon>
        <taxon>Magnoliopsida</taxon>
        <taxon>eudicotyledons</taxon>
        <taxon>Gunneridae</taxon>
        <taxon>Pentapetalae</taxon>
        <taxon>asterids</taxon>
        <taxon>campanulids</taxon>
        <taxon>Asterales</taxon>
        <taxon>Asteraceae</taxon>
        <taxon>Asteroideae</taxon>
        <taxon>Heliantheae alliance</taxon>
        <taxon>Millerieae</taxon>
        <taxon>Smallanthus</taxon>
    </lineage>
</organism>
<sequence length="242" mass="27426">MEQGCRIYGEGHIQSRMEQNMVCQHTLKHHIAGNRDLFMSFMKTFGVETRTNEDNILFIRGVGEIKINLNGVRKSIPGYEIRFEENLELTTDFENDVKDETITCTSERNMLETKLVTSKEIMMMTDHSKTTSLAPRSSNSAVDWDGNGMMRQVEENVSNMVVNYPTKIHTNEDCITSLCYLENPTDFERQKGSLKLEFIGLGESSVYSRRRRLAKMVGSTSGRSADGSTNGNDEEAQDVDNP</sequence>